<protein>
    <recommendedName>
        <fullName evidence="3">Abi family protein</fullName>
    </recommendedName>
</protein>
<name>A0A1T0C9F2_STRMT</name>
<proteinExistence type="predicted"/>
<evidence type="ECO:0008006" key="3">
    <source>
        <dbReference type="Google" id="ProtNLM"/>
    </source>
</evidence>
<dbReference type="RefSeq" id="WP_180374702.1">
    <property type="nucleotide sequence ID" value="NZ_MUYO01000001.1"/>
</dbReference>
<evidence type="ECO:0000313" key="2">
    <source>
        <dbReference type="Proteomes" id="UP000190652"/>
    </source>
</evidence>
<comment type="caution">
    <text evidence="1">The sequence shown here is derived from an EMBL/GenBank/DDBJ whole genome shotgun (WGS) entry which is preliminary data.</text>
</comment>
<gene>
    <name evidence="1" type="ORF">B0686_03335</name>
</gene>
<dbReference type="AlphaFoldDB" id="A0A1T0C9F2"/>
<dbReference type="InterPro" id="IPR011664">
    <property type="entry name" value="Abi_system_AbiD/AbiF-like"/>
</dbReference>
<sequence>MGKNKNKKKKGVGRIIKLFRNYGYISTDSFGQEGEELPFQFTPEMIKEIDGIEYIEYSKEAEFNIKKGVSLRDKIIREASDLKFDSRNLIQEKRVESKSYLEQVKEKFDLFNIQLPTKNQMENEIRELDLVVDQFTASVLKNFYDSVLVDDEAILYEYLKKIGFQPYMLDYIVNGLFIEKTLGNLKKIDVKHIVKIDDIDKVFREKILRWILGIENSYKSLLSRLATQREGGDEIAARVVRHWKNSTDDVKETQYKRAQNRYKYLSYSDKFDYINSDIIPLEDLMDQMDLSTLESLLDKFDVFSKESISTGGRLLTPFVKDIVLHKTVLSDLRIIRNAAAHGRFVIPTIVNPDYNPNWDLEFDNPLERTKIKDWFIFGYLKQVLISQGFDESMSVGIAQTIFGNPYRKAWFELNFIYHRFISLFDEKMYNDFKNESNYFLDYDSDYDRNEQEKNVNPILKDIGDLTKFESDSLLQYFPPAYKTIANEASLAEKTASLHFYETGIHLQKYS</sequence>
<dbReference type="Pfam" id="PF07751">
    <property type="entry name" value="Abi_2"/>
    <property type="match status" value="1"/>
</dbReference>
<reference evidence="1 2" key="1">
    <citation type="submission" date="2017-02" db="EMBL/GenBank/DDBJ databases">
        <title>Draft genome sequence of Streptococcus mitis CCUG 63687.</title>
        <authorList>
            <person name="Salva-Serra F."/>
            <person name="Engstrom-Jakobsson H."/>
            <person name="Thorell K."/>
            <person name="Jaen-Luchoro D."/>
            <person name="Gonzales-Siles L."/>
            <person name="Karlsson R."/>
            <person name="Yazdan S."/>
            <person name="Boulund F."/>
            <person name="Johnning A."/>
            <person name="Engstrand L."/>
            <person name="Kristiansson E."/>
            <person name="Moore E."/>
        </authorList>
    </citation>
    <scope>NUCLEOTIDE SEQUENCE [LARGE SCALE GENOMIC DNA]</scope>
    <source>
        <strain evidence="1 2">CCUG 63687</strain>
    </source>
</reference>
<evidence type="ECO:0000313" key="1">
    <source>
        <dbReference type="EMBL" id="OOS18996.1"/>
    </source>
</evidence>
<organism evidence="1 2">
    <name type="scientific">Streptococcus mitis</name>
    <dbReference type="NCBI Taxonomy" id="28037"/>
    <lineage>
        <taxon>Bacteria</taxon>
        <taxon>Bacillati</taxon>
        <taxon>Bacillota</taxon>
        <taxon>Bacilli</taxon>
        <taxon>Lactobacillales</taxon>
        <taxon>Streptococcaceae</taxon>
        <taxon>Streptococcus</taxon>
        <taxon>Streptococcus mitis group</taxon>
    </lineage>
</organism>
<accession>A0A1T0C9F2</accession>
<dbReference type="Proteomes" id="UP000190652">
    <property type="component" value="Unassembled WGS sequence"/>
</dbReference>
<dbReference type="EMBL" id="MUYO01000001">
    <property type="protein sequence ID" value="OOS18996.1"/>
    <property type="molecule type" value="Genomic_DNA"/>
</dbReference>